<feature type="transmembrane region" description="Helical" evidence="7">
    <location>
        <begin position="243"/>
        <end position="264"/>
    </location>
</feature>
<gene>
    <name evidence="9" type="ORF">PGLA_08950</name>
</gene>
<dbReference type="InterPro" id="IPR029044">
    <property type="entry name" value="Nucleotide-diphossugar_trans"/>
</dbReference>
<dbReference type="Gene3D" id="3.90.550.10">
    <property type="entry name" value="Spore Coat Polysaccharide Biosynthesis Protein SpsA, Chain A"/>
    <property type="match status" value="1"/>
</dbReference>
<dbReference type="SUPFAM" id="SSF53448">
    <property type="entry name" value="Nucleotide-diphospho-sugar transferases"/>
    <property type="match status" value="1"/>
</dbReference>
<feature type="transmembrane region" description="Helical" evidence="7">
    <location>
        <begin position="276"/>
        <end position="300"/>
    </location>
</feature>
<reference evidence="9 10" key="1">
    <citation type="submission" date="2016-03" db="EMBL/GenBank/DDBJ databases">
        <title>Draft genome sequence of Paenibacillus glacialis DSM 22343.</title>
        <authorList>
            <person name="Shin S.-K."/>
            <person name="Yi H."/>
        </authorList>
    </citation>
    <scope>NUCLEOTIDE SEQUENCE [LARGE SCALE GENOMIC DNA]</scope>
    <source>
        <strain evidence="9 10">DSM 22343</strain>
    </source>
</reference>
<evidence type="ECO:0000256" key="3">
    <source>
        <dbReference type="ARBA" id="ARBA00022679"/>
    </source>
</evidence>
<keyword evidence="2" id="KW-0328">Glycosyltransferase</keyword>
<accession>A0A168LGK2</accession>
<protein>
    <submittedName>
        <fullName evidence="9">Glycosyltransferase</fullName>
    </submittedName>
</protein>
<name>A0A168LGK2_9BACL</name>
<dbReference type="EMBL" id="LVJH01000015">
    <property type="protein sequence ID" value="OAB43364.1"/>
    <property type="molecule type" value="Genomic_DNA"/>
</dbReference>
<dbReference type="PANTHER" id="PTHR48090:SF1">
    <property type="entry name" value="PROPHAGE BACTOPRENOL GLUCOSYL TRANSFERASE HOMOLOG"/>
    <property type="match status" value="1"/>
</dbReference>
<evidence type="ECO:0000256" key="5">
    <source>
        <dbReference type="ARBA" id="ARBA00022989"/>
    </source>
</evidence>
<dbReference type="GO" id="GO:0005886">
    <property type="term" value="C:plasma membrane"/>
    <property type="evidence" value="ECO:0007669"/>
    <property type="project" value="TreeGrafter"/>
</dbReference>
<evidence type="ECO:0000256" key="4">
    <source>
        <dbReference type="ARBA" id="ARBA00022692"/>
    </source>
</evidence>
<sequence length="330" mass="37178">MMAHSNGCPILTVVVPCYNEEEVLVETTLRLSTMLRGLVANKQISSLSTVLYVDDGSNDRTWEYISEFNLKYPEISGLKLARNVGHQNALLAGLLHAKETADCVISIDSDLQDDVEVIPEFISKFKEGNDIVYGVRSDRSTDTLFKRKSAIAFYKVLSWFGVNLVFNHADYRLMSKRALNGLERYREVNLFLRGIVPLIGYKSTEVYYERNKRFAGESKYPLKKMISFALDGVTSFSISPIRFITMIGISFFLLSLITAVYVLVSKFNGNAVSGWPSLMISIWFIGGVQLISLGLIGEYIGKIYKEVKGRPKYTEEIKLDALVLKVDQAQ</sequence>
<dbReference type="Proteomes" id="UP000076967">
    <property type="component" value="Unassembled WGS sequence"/>
</dbReference>
<keyword evidence="3 9" id="KW-0808">Transferase</keyword>
<keyword evidence="5 7" id="KW-1133">Transmembrane helix</keyword>
<keyword evidence="4 7" id="KW-0812">Transmembrane</keyword>
<proteinExistence type="predicted"/>
<feature type="domain" description="Glycosyltransferase 2-like" evidence="8">
    <location>
        <begin position="12"/>
        <end position="179"/>
    </location>
</feature>
<evidence type="ECO:0000313" key="10">
    <source>
        <dbReference type="Proteomes" id="UP000076967"/>
    </source>
</evidence>
<evidence type="ECO:0000256" key="6">
    <source>
        <dbReference type="ARBA" id="ARBA00023136"/>
    </source>
</evidence>
<keyword evidence="10" id="KW-1185">Reference proteome</keyword>
<comment type="subcellular location">
    <subcellularLocation>
        <location evidence="1">Membrane</location>
        <topology evidence="1">Multi-pass membrane protein</topology>
    </subcellularLocation>
</comment>
<dbReference type="Pfam" id="PF00535">
    <property type="entry name" value="Glycos_transf_2"/>
    <property type="match status" value="1"/>
</dbReference>
<dbReference type="InterPro" id="IPR001173">
    <property type="entry name" value="Glyco_trans_2-like"/>
</dbReference>
<evidence type="ECO:0000259" key="8">
    <source>
        <dbReference type="Pfam" id="PF00535"/>
    </source>
</evidence>
<evidence type="ECO:0000256" key="1">
    <source>
        <dbReference type="ARBA" id="ARBA00004141"/>
    </source>
</evidence>
<evidence type="ECO:0000256" key="7">
    <source>
        <dbReference type="SAM" id="Phobius"/>
    </source>
</evidence>
<dbReference type="OrthoDB" id="9807778at2"/>
<organism evidence="9 10">
    <name type="scientific">Paenibacillus glacialis</name>
    <dbReference type="NCBI Taxonomy" id="494026"/>
    <lineage>
        <taxon>Bacteria</taxon>
        <taxon>Bacillati</taxon>
        <taxon>Bacillota</taxon>
        <taxon>Bacilli</taxon>
        <taxon>Bacillales</taxon>
        <taxon>Paenibacillaceae</taxon>
        <taxon>Paenibacillus</taxon>
    </lineage>
</organism>
<dbReference type="RefSeq" id="WP_068531742.1">
    <property type="nucleotide sequence ID" value="NZ_LVJH01000015.1"/>
</dbReference>
<dbReference type="CDD" id="cd04187">
    <property type="entry name" value="DPM1_like_bac"/>
    <property type="match status" value="1"/>
</dbReference>
<dbReference type="GO" id="GO:0016757">
    <property type="term" value="F:glycosyltransferase activity"/>
    <property type="evidence" value="ECO:0007669"/>
    <property type="project" value="UniProtKB-KW"/>
</dbReference>
<dbReference type="AlphaFoldDB" id="A0A168LGK2"/>
<evidence type="ECO:0000256" key="2">
    <source>
        <dbReference type="ARBA" id="ARBA00022676"/>
    </source>
</evidence>
<dbReference type="STRING" id="494026.PGLA_08950"/>
<evidence type="ECO:0000313" key="9">
    <source>
        <dbReference type="EMBL" id="OAB43364.1"/>
    </source>
</evidence>
<dbReference type="InterPro" id="IPR050256">
    <property type="entry name" value="Glycosyltransferase_2"/>
</dbReference>
<keyword evidence="6 7" id="KW-0472">Membrane</keyword>
<dbReference type="PANTHER" id="PTHR48090">
    <property type="entry name" value="UNDECAPRENYL-PHOSPHATE 4-DEOXY-4-FORMAMIDO-L-ARABINOSE TRANSFERASE-RELATED"/>
    <property type="match status" value="1"/>
</dbReference>
<comment type="caution">
    <text evidence="9">The sequence shown here is derived from an EMBL/GenBank/DDBJ whole genome shotgun (WGS) entry which is preliminary data.</text>
</comment>